<name>A0AAD4QQR4_9AGAM</name>
<gene>
    <name evidence="14" type="ORF">B0F90DRAFT_1699637</name>
</gene>
<feature type="active site" evidence="11">
    <location>
        <position position="122"/>
    </location>
</feature>
<feature type="compositionally biased region" description="Low complexity" evidence="12">
    <location>
        <begin position="232"/>
        <end position="258"/>
    </location>
</feature>
<evidence type="ECO:0000256" key="10">
    <source>
        <dbReference type="ARBA" id="ARBA00023242"/>
    </source>
</evidence>
<sequence>MTGIETLTTHIYHEKQEPGSMLCAQHALNSLLRASFAPFLEQNVDQGRLGRASANMDDTGFFSVQVLENALNVWGQSLIRWRSEVMQPYHNQPQYACSKSNFLMVDTPHRNQRAFILNSDQHWFTLRRFGSFEGVGHWYNLDSSLDKPEWVSETYLAMVLQQAEAEGYSTFVVIPTDPTTRYRKLTPITQHSSTARTPRAHSGLEDEDLELQAALQASLGGAARQVQRSNVGSSATTSGGGAPASTADMSFPPSSLFASPPPIPPPSTRPTDKQVENPVAASMARNQATLERMRREQEAALRGHYHDEVARSNDLASGPSSGARNTDAELQAALRASLETVSSGFFSPRTSPPTELPAVEEQGDKNISLYGDDEGDAATEETASETLAQPQDFNIEDMRRRRLARFDGPRT</sequence>
<comment type="catalytic activity">
    <reaction evidence="1">
        <text>Thiol-dependent hydrolysis of ester, thioester, amide, peptide and isopeptide bonds formed by the C-terminal Gly of ubiquitin (a 76-residue protein attached to proteins as an intracellular targeting signal).</text>
        <dbReference type="EC" id="3.4.19.12"/>
    </reaction>
</comment>
<dbReference type="PROSITE" id="PS50957">
    <property type="entry name" value="JOSEPHIN"/>
    <property type="match status" value="1"/>
</dbReference>
<dbReference type="SMART" id="SM00726">
    <property type="entry name" value="UIM"/>
    <property type="match status" value="2"/>
</dbReference>
<evidence type="ECO:0000256" key="9">
    <source>
        <dbReference type="ARBA" id="ARBA00023163"/>
    </source>
</evidence>
<accession>A0AAD4QQR4</accession>
<feature type="active site" evidence="11">
    <location>
        <position position="23"/>
    </location>
</feature>
<dbReference type="InterPro" id="IPR033865">
    <property type="entry name" value="Ataxin-3"/>
</dbReference>
<evidence type="ECO:0000256" key="3">
    <source>
        <dbReference type="ARBA" id="ARBA00012759"/>
    </source>
</evidence>
<reference evidence="14" key="1">
    <citation type="journal article" date="2022" name="New Phytol.">
        <title>Evolutionary transition to the ectomycorrhizal habit in the genomes of a hyperdiverse lineage of mushroom-forming fungi.</title>
        <authorList>
            <person name="Looney B."/>
            <person name="Miyauchi S."/>
            <person name="Morin E."/>
            <person name="Drula E."/>
            <person name="Courty P.E."/>
            <person name="Kohler A."/>
            <person name="Kuo A."/>
            <person name="LaButti K."/>
            <person name="Pangilinan J."/>
            <person name="Lipzen A."/>
            <person name="Riley R."/>
            <person name="Andreopoulos W."/>
            <person name="He G."/>
            <person name="Johnson J."/>
            <person name="Nolan M."/>
            <person name="Tritt A."/>
            <person name="Barry K.W."/>
            <person name="Grigoriev I.V."/>
            <person name="Nagy L.G."/>
            <person name="Hibbett D."/>
            <person name="Henrissat B."/>
            <person name="Matheny P.B."/>
            <person name="Labbe J."/>
            <person name="Martin F.M."/>
        </authorList>
    </citation>
    <scope>NUCLEOTIDE SEQUENCE</scope>
    <source>
        <strain evidence="14">BPL690</strain>
    </source>
</reference>
<dbReference type="GO" id="GO:0006508">
    <property type="term" value="P:proteolysis"/>
    <property type="evidence" value="ECO:0007669"/>
    <property type="project" value="UniProtKB-KW"/>
</dbReference>
<dbReference type="Gene3D" id="3.90.70.40">
    <property type="match status" value="1"/>
</dbReference>
<keyword evidence="6 11" id="KW-0378">Hydrolase</keyword>
<feature type="domain" description="Josephin" evidence="13">
    <location>
        <begin position="8"/>
        <end position="188"/>
    </location>
</feature>
<dbReference type="PRINTS" id="PR01233">
    <property type="entry name" value="JOSEPHIN"/>
</dbReference>
<keyword evidence="9" id="KW-0804">Transcription</keyword>
<dbReference type="Pfam" id="PF02099">
    <property type="entry name" value="Josephin"/>
    <property type="match status" value="1"/>
</dbReference>
<dbReference type="PANTHER" id="PTHR14159">
    <property type="entry name" value="ATAXIN-3-RELATED"/>
    <property type="match status" value="1"/>
</dbReference>
<dbReference type="GO" id="GO:0005634">
    <property type="term" value="C:nucleus"/>
    <property type="evidence" value="ECO:0007669"/>
    <property type="project" value="UniProtKB-SubCell"/>
</dbReference>
<evidence type="ECO:0000256" key="1">
    <source>
        <dbReference type="ARBA" id="ARBA00000707"/>
    </source>
</evidence>
<evidence type="ECO:0000259" key="13">
    <source>
        <dbReference type="PROSITE" id="PS50957"/>
    </source>
</evidence>
<proteinExistence type="predicted"/>
<organism evidence="14 15">
    <name type="scientific">Multifurca ochricompacta</name>
    <dbReference type="NCBI Taxonomy" id="376703"/>
    <lineage>
        <taxon>Eukaryota</taxon>
        <taxon>Fungi</taxon>
        <taxon>Dikarya</taxon>
        <taxon>Basidiomycota</taxon>
        <taxon>Agaricomycotina</taxon>
        <taxon>Agaricomycetes</taxon>
        <taxon>Russulales</taxon>
        <taxon>Russulaceae</taxon>
        <taxon>Multifurca</taxon>
    </lineage>
</organism>
<evidence type="ECO:0000256" key="6">
    <source>
        <dbReference type="ARBA" id="ARBA00022801"/>
    </source>
</evidence>
<feature type="compositionally biased region" description="Acidic residues" evidence="12">
    <location>
        <begin position="371"/>
        <end position="383"/>
    </location>
</feature>
<protein>
    <recommendedName>
        <fullName evidence="3">ubiquitinyl hydrolase 1</fullName>
        <ecNumber evidence="3">3.4.19.12</ecNumber>
    </recommendedName>
</protein>
<evidence type="ECO:0000313" key="14">
    <source>
        <dbReference type="EMBL" id="KAI0305640.1"/>
    </source>
</evidence>
<feature type="region of interest" description="Disordered" evidence="12">
    <location>
        <begin position="183"/>
        <end position="204"/>
    </location>
</feature>
<dbReference type="GO" id="GO:0004843">
    <property type="term" value="F:cysteine-type deubiquitinase activity"/>
    <property type="evidence" value="ECO:0007669"/>
    <property type="project" value="UniProtKB-EC"/>
</dbReference>
<feature type="active site" evidence="11">
    <location>
        <position position="142"/>
    </location>
</feature>
<feature type="region of interest" description="Disordered" evidence="12">
    <location>
        <begin position="304"/>
        <end position="327"/>
    </location>
</feature>
<keyword evidence="5" id="KW-0833">Ubl conjugation pathway</keyword>
<evidence type="ECO:0000256" key="2">
    <source>
        <dbReference type="ARBA" id="ARBA00004123"/>
    </source>
</evidence>
<comment type="caution">
    <text evidence="14">The sequence shown here is derived from an EMBL/GenBank/DDBJ whole genome shotgun (WGS) entry which is preliminary data.</text>
</comment>
<feature type="compositionally biased region" description="Basic and acidic residues" evidence="12">
    <location>
        <begin position="396"/>
        <end position="411"/>
    </location>
</feature>
<dbReference type="AlphaFoldDB" id="A0AAD4QQR4"/>
<feature type="compositionally biased region" description="Polar residues" evidence="12">
    <location>
        <begin position="187"/>
        <end position="196"/>
    </location>
</feature>
<dbReference type="InterPro" id="IPR006155">
    <property type="entry name" value="Josephin"/>
</dbReference>
<evidence type="ECO:0000256" key="7">
    <source>
        <dbReference type="ARBA" id="ARBA00022807"/>
    </source>
</evidence>
<evidence type="ECO:0000256" key="11">
    <source>
        <dbReference type="PROSITE-ProRule" id="PRU00331"/>
    </source>
</evidence>
<dbReference type="Proteomes" id="UP001203297">
    <property type="component" value="Unassembled WGS sequence"/>
</dbReference>
<dbReference type="GO" id="GO:0016579">
    <property type="term" value="P:protein deubiquitination"/>
    <property type="evidence" value="ECO:0007669"/>
    <property type="project" value="InterPro"/>
</dbReference>
<dbReference type="InterPro" id="IPR003903">
    <property type="entry name" value="UIM_dom"/>
</dbReference>
<dbReference type="SMART" id="SM01246">
    <property type="entry name" value="Josephin"/>
    <property type="match status" value="1"/>
</dbReference>
<evidence type="ECO:0000256" key="8">
    <source>
        <dbReference type="ARBA" id="ARBA00023015"/>
    </source>
</evidence>
<comment type="subcellular location">
    <subcellularLocation>
        <location evidence="2">Nucleus</location>
    </subcellularLocation>
</comment>
<keyword evidence="15" id="KW-1185">Reference proteome</keyword>
<dbReference type="EMBL" id="WTXG01000005">
    <property type="protein sequence ID" value="KAI0305640.1"/>
    <property type="molecule type" value="Genomic_DNA"/>
</dbReference>
<feature type="region of interest" description="Disordered" evidence="12">
    <location>
        <begin position="342"/>
        <end position="411"/>
    </location>
</feature>
<dbReference type="EC" id="3.4.19.12" evidence="3"/>
<keyword evidence="10" id="KW-0539">Nucleus</keyword>
<evidence type="ECO:0000256" key="12">
    <source>
        <dbReference type="SAM" id="MobiDB-lite"/>
    </source>
</evidence>
<feature type="compositionally biased region" description="Polar residues" evidence="12">
    <location>
        <begin position="314"/>
        <end position="324"/>
    </location>
</feature>
<keyword evidence="4" id="KW-0645">Protease</keyword>
<keyword evidence="8" id="KW-0805">Transcription regulation</keyword>
<feature type="compositionally biased region" description="Pro residues" evidence="12">
    <location>
        <begin position="259"/>
        <end position="268"/>
    </location>
</feature>
<evidence type="ECO:0000256" key="4">
    <source>
        <dbReference type="ARBA" id="ARBA00022670"/>
    </source>
</evidence>
<evidence type="ECO:0000313" key="15">
    <source>
        <dbReference type="Proteomes" id="UP001203297"/>
    </source>
</evidence>
<feature type="region of interest" description="Disordered" evidence="12">
    <location>
        <begin position="221"/>
        <end position="277"/>
    </location>
</feature>
<dbReference type="PANTHER" id="PTHR14159:SF0">
    <property type="entry name" value="ATAXIN-3-RELATED"/>
    <property type="match status" value="1"/>
</dbReference>
<keyword evidence="7" id="KW-0788">Thiol protease</keyword>
<evidence type="ECO:0000256" key="5">
    <source>
        <dbReference type="ARBA" id="ARBA00022786"/>
    </source>
</evidence>